<keyword evidence="4 8" id="KW-0418">Kinase</keyword>
<evidence type="ECO:0000256" key="3">
    <source>
        <dbReference type="ARBA" id="ARBA00022741"/>
    </source>
</evidence>
<dbReference type="RefSeq" id="WP_013378093.1">
    <property type="nucleotide sequence ID" value="NC_014623.1"/>
</dbReference>
<protein>
    <recommendedName>
        <fullName evidence="1">non-specific serine/threonine protein kinase</fullName>
        <ecNumber evidence="1">2.7.11.1</ecNumber>
    </recommendedName>
</protein>
<accession>E3FPX5</accession>
<dbReference type="PANTHER" id="PTHR43671">
    <property type="entry name" value="SERINE/THREONINE-PROTEIN KINASE NEK"/>
    <property type="match status" value="1"/>
</dbReference>
<dbReference type="eggNOG" id="COG0515">
    <property type="taxonomic scope" value="Bacteria"/>
</dbReference>
<dbReference type="InterPro" id="IPR050660">
    <property type="entry name" value="NEK_Ser/Thr_kinase"/>
</dbReference>
<keyword evidence="9" id="KW-1185">Reference proteome</keyword>
<evidence type="ECO:0000256" key="6">
    <source>
        <dbReference type="SAM" id="MobiDB-lite"/>
    </source>
</evidence>
<evidence type="ECO:0000259" key="7">
    <source>
        <dbReference type="PROSITE" id="PS50011"/>
    </source>
</evidence>
<dbReference type="HOGENOM" id="CLU_028595_1_0_7"/>
<dbReference type="KEGG" id="sur:STAUR_7923"/>
<dbReference type="EC" id="2.7.11.1" evidence="1"/>
<dbReference type="Gene3D" id="1.10.510.10">
    <property type="entry name" value="Transferase(Phosphotransferase) domain 1"/>
    <property type="match status" value="1"/>
</dbReference>
<dbReference type="EMBL" id="CP002271">
    <property type="protein sequence ID" value="ADO75678.1"/>
    <property type="molecule type" value="Genomic_DNA"/>
</dbReference>
<proteinExistence type="predicted"/>
<dbReference type="Proteomes" id="UP000001351">
    <property type="component" value="Chromosome"/>
</dbReference>
<gene>
    <name evidence="8" type="ordered locus">STAUR_7923</name>
</gene>
<evidence type="ECO:0000313" key="9">
    <source>
        <dbReference type="Proteomes" id="UP000001351"/>
    </source>
</evidence>
<dbReference type="InterPro" id="IPR011009">
    <property type="entry name" value="Kinase-like_dom_sf"/>
</dbReference>
<dbReference type="AlphaFoldDB" id="E3FPX5"/>
<evidence type="ECO:0000256" key="1">
    <source>
        <dbReference type="ARBA" id="ARBA00012513"/>
    </source>
</evidence>
<evidence type="ECO:0000256" key="5">
    <source>
        <dbReference type="ARBA" id="ARBA00022840"/>
    </source>
</evidence>
<organism evidence="8 9">
    <name type="scientific">Stigmatella aurantiaca (strain DW4/3-1)</name>
    <dbReference type="NCBI Taxonomy" id="378806"/>
    <lineage>
        <taxon>Bacteria</taxon>
        <taxon>Pseudomonadati</taxon>
        <taxon>Myxococcota</taxon>
        <taxon>Myxococcia</taxon>
        <taxon>Myxococcales</taxon>
        <taxon>Cystobacterineae</taxon>
        <taxon>Archangiaceae</taxon>
        <taxon>Stigmatella</taxon>
    </lineage>
</organism>
<dbReference type="InterPro" id="IPR000719">
    <property type="entry name" value="Prot_kinase_dom"/>
</dbReference>
<feature type="domain" description="Protein kinase" evidence="7">
    <location>
        <begin position="15"/>
        <end position="287"/>
    </location>
</feature>
<dbReference type="OrthoDB" id="5313151at2"/>
<dbReference type="STRING" id="378806.STAUR_7923"/>
<dbReference type="PANTHER" id="PTHR43671:SF13">
    <property type="entry name" value="SERINE_THREONINE-PROTEIN KINASE NEK2"/>
    <property type="match status" value="1"/>
</dbReference>
<dbReference type="Pfam" id="PF00069">
    <property type="entry name" value="Pkinase"/>
    <property type="match status" value="1"/>
</dbReference>
<dbReference type="SMART" id="SM00220">
    <property type="entry name" value="S_TKc"/>
    <property type="match status" value="1"/>
</dbReference>
<sequence length="473" mass="51999">MDPNALSLDTLLGPWRVVRFQGQGSYGAVYRVEREAPTGDGPFALKLALHPLDPRFEREGELLSRIRHPHVPRLLDRGWRVLSGGVPFPYLVMEWVEGTPLYAWAAQQERTSRQVCQLLAQVARALEATHAVEGVHRDVKGDNVLVRQDGSAVLTDLGSGCYRGAETLTHQFPPPGTPQYQSPECQRFQWEARHLPRARYEAQPADDVYALGVTAYRLVVGKYPPECVAMKQTEEGFQFVPVEPVAPERQVRLSPELAALIRQMLSDEPSFRGSAAEVAQALEHAAKRSGPWADQPIRPVSEPVPDGMARVSKDAESPVDESPPPVSVPVSEGPEHRLRSLRSERTAVRGLMAAASVCLLLGGVWWMESQVAWETYPGESESLGGLTDAGPLNAASEVASQSEQNTVNLDVPQKPFPGQGLPPCEKHEVEINKGCWVRSADKTPPCGIRSYAWRNSCYSPILQLGRPPSSVQP</sequence>
<evidence type="ECO:0000256" key="4">
    <source>
        <dbReference type="ARBA" id="ARBA00022777"/>
    </source>
</evidence>
<reference evidence="8 9" key="1">
    <citation type="journal article" date="2011" name="Mol. Biol. Evol.">
        <title>Comparative genomic analysis of fruiting body formation in Myxococcales.</title>
        <authorList>
            <person name="Huntley S."/>
            <person name="Hamann N."/>
            <person name="Wegener-Feldbrugge S."/>
            <person name="Treuner-Lange A."/>
            <person name="Kube M."/>
            <person name="Reinhardt R."/>
            <person name="Klages S."/>
            <person name="Muller R."/>
            <person name="Ronning C.M."/>
            <person name="Nierman W.C."/>
            <person name="Sogaard-Andersen L."/>
        </authorList>
    </citation>
    <scope>NUCLEOTIDE SEQUENCE [LARGE SCALE GENOMIC DNA]</scope>
    <source>
        <strain evidence="8 9">DW4/3-1</strain>
    </source>
</reference>
<keyword evidence="2" id="KW-0808">Transferase</keyword>
<evidence type="ECO:0000256" key="2">
    <source>
        <dbReference type="ARBA" id="ARBA00022679"/>
    </source>
</evidence>
<keyword evidence="3" id="KW-0547">Nucleotide-binding</keyword>
<dbReference type="GO" id="GO:0004674">
    <property type="term" value="F:protein serine/threonine kinase activity"/>
    <property type="evidence" value="ECO:0007669"/>
    <property type="project" value="UniProtKB-EC"/>
</dbReference>
<dbReference type="CDD" id="cd14014">
    <property type="entry name" value="STKc_PknB_like"/>
    <property type="match status" value="1"/>
</dbReference>
<dbReference type="GO" id="GO:0005524">
    <property type="term" value="F:ATP binding"/>
    <property type="evidence" value="ECO:0007669"/>
    <property type="project" value="UniProtKB-KW"/>
</dbReference>
<dbReference type="PROSITE" id="PS50011">
    <property type="entry name" value="PROTEIN_KINASE_DOM"/>
    <property type="match status" value="1"/>
</dbReference>
<dbReference type="Gene3D" id="3.30.200.20">
    <property type="entry name" value="Phosphorylase Kinase, domain 1"/>
    <property type="match status" value="1"/>
</dbReference>
<feature type="region of interest" description="Disordered" evidence="6">
    <location>
        <begin position="287"/>
        <end position="338"/>
    </location>
</feature>
<name>E3FPX5_STIAD</name>
<dbReference type="SUPFAM" id="SSF56112">
    <property type="entry name" value="Protein kinase-like (PK-like)"/>
    <property type="match status" value="1"/>
</dbReference>
<evidence type="ECO:0000313" key="8">
    <source>
        <dbReference type="EMBL" id="ADO75678.1"/>
    </source>
</evidence>
<keyword evidence="5" id="KW-0067">ATP-binding</keyword>